<accession>A0A176VMU1</accession>
<proteinExistence type="inferred from homology"/>
<dbReference type="PANTHER" id="PTHR22835">
    <property type="entry name" value="ZINC FINGER FYVE DOMAIN CONTAINING PROTEIN"/>
    <property type="match status" value="1"/>
</dbReference>
<dbReference type="GO" id="GO:0016788">
    <property type="term" value="F:hydrolase activity, acting on ester bonds"/>
    <property type="evidence" value="ECO:0007669"/>
    <property type="project" value="InterPro"/>
</dbReference>
<evidence type="ECO:0000256" key="1">
    <source>
        <dbReference type="ARBA" id="ARBA00008668"/>
    </source>
</evidence>
<dbReference type="Pfam" id="PF00657">
    <property type="entry name" value="Lipase_GDSL"/>
    <property type="match status" value="1"/>
</dbReference>
<protein>
    <submittedName>
        <fullName evidence="3">Uncharacterized protein</fullName>
    </submittedName>
</protein>
<reference evidence="3 4" key="1">
    <citation type="submission" date="2016-03" db="EMBL/GenBank/DDBJ databases">
        <title>Mechanisms controlling the formation of the plant cell surface in tip-growing cells are functionally conserved among land plants.</title>
        <authorList>
            <person name="Honkanen S."/>
            <person name="Jones V.A."/>
            <person name="Morieri G."/>
            <person name="Champion C."/>
            <person name="Hetherington A.J."/>
            <person name="Kelly S."/>
            <person name="Saint-Marcoux D."/>
            <person name="Proust H."/>
            <person name="Prescott H."/>
            <person name="Dolan L."/>
        </authorList>
    </citation>
    <scope>NUCLEOTIDE SEQUENCE [LARGE SCALE GENOMIC DNA]</scope>
    <source>
        <strain evidence="4">cv. Tak-1 and cv. Tak-2</strain>
        <tissue evidence="3">Whole gametophyte</tissue>
    </source>
</reference>
<keyword evidence="4" id="KW-1185">Reference proteome</keyword>
<evidence type="ECO:0000313" key="3">
    <source>
        <dbReference type="EMBL" id="OAE22238.1"/>
    </source>
</evidence>
<comment type="similarity">
    <text evidence="1">Belongs to the 'GDSL' lipolytic enzyme family.</text>
</comment>
<dbReference type="Proteomes" id="UP001162541">
    <property type="component" value="Chromosome 7"/>
</dbReference>
<evidence type="ECO:0000313" key="4">
    <source>
        <dbReference type="Proteomes" id="UP000077202"/>
    </source>
</evidence>
<dbReference type="PANTHER" id="PTHR22835:SF658">
    <property type="entry name" value="GLYCOSIDE HYDROLASE FAMILY 19 CATALYTIC DOMAIN-CONTAINING PROTEIN"/>
    <property type="match status" value="1"/>
</dbReference>
<reference evidence="2" key="2">
    <citation type="journal article" date="2019" name="Curr. Biol.">
        <title>Chromatin organization in early land plants reveals an ancestral association between H3K27me3, transposons, and constitutive heterochromatin.</title>
        <authorList>
            <person name="Montgomery S.A."/>
            <person name="Tanizawa Y."/>
            <person name="Galik B."/>
            <person name="Wang N."/>
            <person name="Ito T."/>
            <person name="Mochizuki T."/>
            <person name="Akimcheva S."/>
            <person name="Bowman J."/>
            <person name="Cognat V."/>
            <person name="Drouard L."/>
            <person name="Ekker H."/>
            <person name="Houng S."/>
            <person name="Kohchi T."/>
            <person name="Lin S."/>
            <person name="Liu L.D."/>
            <person name="Nakamura Y."/>
            <person name="Valeeva L.R."/>
            <person name="Shakirov E.V."/>
            <person name="Shippen D.E."/>
            <person name="Wei W."/>
            <person name="Yagura M."/>
            <person name="Yamaoka S."/>
            <person name="Yamato K.T."/>
            <person name="Liu C."/>
            <person name="Berger F."/>
        </authorList>
    </citation>
    <scope>NUCLEOTIDE SEQUENCE [LARGE SCALE GENOMIC DNA]</scope>
    <source>
        <strain evidence="2">Tak-1</strain>
    </source>
</reference>
<dbReference type="EMBL" id="AP019872">
    <property type="protein sequence ID" value="BBN17326.1"/>
    <property type="molecule type" value="Genomic_DNA"/>
</dbReference>
<evidence type="ECO:0000313" key="5">
    <source>
        <dbReference type="Proteomes" id="UP001162541"/>
    </source>
</evidence>
<dbReference type="InterPro" id="IPR001087">
    <property type="entry name" value="GDSL"/>
</dbReference>
<organism evidence="3 4">
    <name type="scientific">Marchantia polymorpha subsp. ruderalis</name>
    <dbReference type="NCBI Taxonomy" id="1480154"/>
    <lineage>
        <taxon>Eukaryota</taxon>
        <taxon>Viridiplantae</taxon>
        <taxon>Streptophyta</taxon>
        <taxon>Embryophyta</taxon>
        <taxon>Marchantiophyta</taxon>
        <taxon>Marchantiopsida</taxon>
        <taxon>Marchantiidae</taxon>
        <taxon>Marchantiales</taxon>
        <taxon>Marchantiaceae</taxon>
        <taxon>Marchantia</taxon>
    </lineage>
</organism>
<dbReference type="Proteomes" id="UP000077202">
    <property type="component" value="Unassembled WGS sequence"/>
</dbReference>
<name>A0A176VMU1_MARPO</name>
<dbReference type="AlphaFoldDB" id="A0A176VMU1"/>
<reference evidence="5" key="3">
    <citation type="journal article" date="2020" name="Curr. Biol.">
        <title>Chromatin organization in early land plants reveals an ancestral association between H3K27me3, transposons, and constitutive heterochromatin.</title>
        <authorList>
            <person name="Montgomery S.A."/>
            <person name="Tanizawa Y."/>
            <person name="Galik B."/>
            <person name="Wang N."/>
            <person name="Ito T."/>
            <person name="Mochizuki T."/>
            <person name="Akimcheva S."/>
            <person name="Bowman J.L."/>
            <person name="Cognat V."/>
            <person name="Marechal-Drouard L."/>
            <person name="Ekker H."/>
            <person name="Hong S.F."/>
            <person name="Kohchi T."/>
            <person name="Lin S.S."/>
            <person name="Liu L.D."/>
            <person name="Nakamura Y."/>
            <person name="Valeeva L.R."/>
            <person name="Shakirov E.V."/>
            <person name="Shippen D.E."/>
            <person name="Wei W.L."/>
            <person name="Yagura M."/>
            <person name="Yamaoka S."/>
            <person name="Yamato K.T."/>
            <person name="Liu C."/>
            <person name="Berger F."/>
        </authorList>
    </citation>
    <scope>NUCLEOTIDE SEQUENCE [LARGE SCALE GENOMIC DNA]</scope>
    <source>
        <strain evidence="5">Tak-1</strain>
    </source>
</reference>
<dbReference type="InterPro" id="IPR036514">
    <property type="entry name" value="SGNH_hydro_sf"/>
</dbReference>
<dbReference type="Gene3D" id="3.40.50.1110">
    <property type="entry name" value="SGNH hydrolase"/>
    <property type="match status" value="1"/>
</dbReference>
<evidence type="ECO:0000313" key="2">
    <source>
        <dbReference type="EMBL" id="BBN17326.1"/>
    </source>
</evidence>
<gene>
    <name evidence="3" type="ORF">AXG93_412s1270</name>
    <name evidence="2" type="ORF">Mp_7g13650</name>
</gene>
<dbReference type="EMBL" id="LVLJ01003247">
    <property type="protein sequence ID" value="OAE22238.1"/>
    <property type="molecule type" value="Genomic_DNA"/>
</dbReference>
<sequence length="450" mass="49970">MFMASHYRLVPVKKPSFREQPKMTRLRGTPGLVLLVMVMLCACFGTVQAAYHLPHANTLLLRYECPEALFVFGASMVDTGNFLASLPHTGTLSVESWPYGMNFFGVPSGRFADGRVLVDYFSQAFQFPLLTPYFRSVAADFRRGANFAYAGSPILDNPVSLIRYHIKVQEQLFLKFKKDALGVLKQSSTGIVSCKTAFLPQSEETFNKGLYIFRYNLRNDFADLLRTGAISLSEARDVYSAKLAAAIGDTVQSMYGNGARQFFLFKSPALGCAPELLTVYANDTSLHKSEHGCVRELNDISDAFNAHLVTVASNLRANLSEAIIFLFDFAAAQREVWDAPSKYGFAKEKLLRACCGIGGRYNYDKSRSCTAAYTENGQSKTVGACADPDQHVNWDGIHDTEAYSRVMATFALTGQFLDPPFNLKEKCHLDFSKFRGANVTSSYPDFIFPS</sequence>